<comment type="caution">
    <text evidence="1">The sequence shown here is derived from an EMBL/GenBank/DDBJ whole genome shotgun (WGS) entry which is preliminary data.</text>
</comment>
<keyword evidence="2" id="KW-1185">Reference proteome</keyword>
<name>A0ACA9K3Z7_9GLOM</name>
<reference evidence="1" key="1">
    <citation type="submission" date="2021-06" db="EMBL/GenBank/DDBJ databases">
        <authorList>
            <person name="Kallberg Y."/>
            <person name="Tangrot J."/>
            <person name="Rosling A."/>
        </authorList>
    </citation>
    <scope>NUCLEOTIDE SEQUENCE</scope>
    <source>
        <strain evidence="1">28 12/20/2015</strain>
    </source>
</reference>
<gene>
    <name evidence="1" type="ORF">SPELUC_LOCUS781</name>
</gene>
<dbReference type="EMBL" id="CAJVPW010000341">
    <property type="protein sequence ID" value="CAG8450736.1"/>
    <property type="molecule type" value="Genomic_DNA"/>
</dbReference>
<organism evidence="1 2">
    <name type="scientific">Cetraspora pellucida</name>
    <dbReference type="NCBI Taxonomy" id="1433469"/>
    <lineage>
        <taxon>Eukaryota</taxon>
        <taxon>Fungi</taxon>
        <taxon>Fungi incertae sedis</taxon>
        <taxon>Mucoromycota</taxon>
        <taxon>Glomeromycotina</taxon>
        <taxon>Glomeromycetes</taxon>
        <taxon>Diversisporales</taxon>
        <taxon>Gigasporaceae</taxon>
        <taxon>Cetraspora</taxon>
    </lineage>
</organism>
<accession>A0ACA9K3Z7</accession>
<dbReference type="Proteomes" id="UP000789366">
    <property type="component" value="Unassembled WGS sequence"/>
</dbReference>
<sequence>MSSDHLTNEILQDLLYESYNSASNNDTLIKVTIDGIATIADMAIAEVDFI</sequence>
<protein>
    <submittedName>
        <fullName evidence="1">8632_t:CDS:1</fullName>
    </submittedName>
</protein>
<evidence type="ECO:0000313" key="2">
    <source>
        <dbReference type="Proteomes" id="UP000789366"/>
    </source>
</evidence>
<proteinExistence type="predicted"/>
<evidence type="ECO:0000313" key="1">
    <source>
        <dbReference type="EMBL" id="CAG8450736.1"/>
    </source>
</evidence>